<accession>A0A0F3GJD4</accession>
<dbReference type="AlphaFoldDB" id="A0A0F3GJD4"/>
<evidence type="ECO:0000256" key="2">
    <source>
        <dbReference type="ARBA" id="ARBA00022692"/>
    </source>
</evidence>
<feature type="transmembrane region" description="Helical" evidence="5">
    <location>
        <begin position="12"/>
        <end position="34"/>
    </location>
</feature>
<keyword evidence="4 5" id="KW-0472">Membrane</keyword>
<feature type="transmembrane region" description="Helical" evidence="5">
    <location>
        <begin position="41"/>
        <end position="60"/>
    </location>
</feature>
<name>A0A0F3GJD4_9BACT</name>
<dbReference type="PANTHER" id="PTHR33514">
    <property type="entry name" value="PROTEIN ABCI12, CHLOROPLASTIC"/>
    <property type="match status" value="1"/>
</dbReference>
<dbReference type="InterPro" id="IPR003339">
    <property type="entry name" value="ABC/ECF_trnsptr_transmembrane"/>
</dbReference>
<dbReference type="PANTHER" id="PTHR33514:SF13">
    <property type="entry name" value="PROTEIN ABCI12, CHLOROPLASTIC"/>
    <property type="match status" value="1"/>
</dbReference>
<keyword evidence="2 5" id="KW-0812">Transmembrane</keyword>
<protein>
    <submittedName>
        <fullName evidence="6">Transporter</fullName>
    </submittedName>
</protein>
<dbReference type="GO" id="GO:0005886">
    <property type="term" value="C:plasma membrane"/>
    <property type="evidence" value="ECO:0007669"/>
    <property type="project" value="TreeGrafter"/>
</dbReference>
<evidence type="ECO:0000256" key="1">
    <source>
        <dbReference type="ARBA" id="ARBA00004141"/>
    </source>
</evidence>
<evidence type="ECO:0000256" key="4">
    <source>
        <dbReference type="ARBA" id="ARBA00023136"/>
    </source>
</evidence>
<keyword evidence="7" id="KW-1185">Reference proteome</keyword>
<dbReference type="CDD" id="cd16914">
    <property type="entry name" value="EcfT"/>
    <property type="match status" value="1"/>
</dbReference>
<gene>
    <name evidence="6" type="ORF">MBAV_005802</name>
</gene>
<dbReference type="EMBL" id="LACI01002447">
    <property type="protein sequence ID" value="KJU82006.1"/>
    <property type="molecule type" value="Genomic_DNA"/>
</dbReference>
<comment type="subcellular location">
    <subcellularLocation>
        <location evidence="1">Membrane</location>
        <topology evidence="1">Multi-pass membrane protein</topology>
    </subcellularLocation>
</comment>
<dbReference type="Proteomes" id="UP000033423">
    <property type="component" value="Unassembled WGS sequence"/>
</dbReference>
<organism evidence="6 7">
    <name type="scientific">Candidatus Magnetobacterium bavaricum</name>
    <dbReference type="NCBI Taxonomy" id="29290"/>
    <lineage>
        <taxon>Bacteria</taxon>
        <taxon>Pseudomonadati</taxon>
        <taxon>Nitrospirota</taxon>
        <taxon>Thermodesulfovibrionia</taxon>
        <taxon>Thermodesulfovibrionales</taxon>
        <taxon>Candidatus Magnetobacteriaceae</taxon>
        <taxon>Candidatus Magnetobacterium</taxon>
    </lineage>
</organism>
<evidence type="ECO:0000313" key="7">
    <source>
        <dbReference type="Proteomes" id="UP000033423"/>
    </source>
</evidence>
<comment type="caution">
    <text evidence="6">The sequence shown here is derived from an EMBL/GenBank/DDBJ whole genome shotgun (WGS) entry which is preliminary data.</text>
</comment>
<sequence length="207" mass="22910">MLVYTGTVVLLFVVQDVGFFLVAGFLAICTFVFFPDKRFRSGAVPVSIFLAITFVSNLMFKEGRVVLSLYGLELTQEGLNAATVTTVRALLMIIGAKLLLYATSAEDLAAALGRLLRPLRVLKLPVEEFTEMMLLTIKAFPLLKDRLMTDYRHQVAAANAASLTERATIALSLFVSVLADMLASPERFFEVYKGNERQSLGISHRHD</sequence>
<evidence type="ECO:0000313" key="6">
    <source>
        <dbReference type="EMBL" id="KJU82006.1"/>
    </source>
</evidence>
<proteinExistence type="predicted"/>
<evidence type="ECO:0000256" key="5">
    <source>
        <dbReference type="SAM" id="Phobius"/>
    </source>
</evidence>
<keyword evidence="3 5" id="KW-1133">Transmembrane helix</keyword>
<evidence type="ECO:0000256" key="3">
    <source>
        <dbReference type="ARBA" id="ARBA00022989"/>
    </source>
</evidence>
<reference evidence="6 7" key="1">
    <citation type="submission" date="2015-02" db="EMBL/GenBank/DDBJ databases">
        <title>Single-cell genomics of uncultivated deep-branching MTB reveals a conserved set of magnetosome genes.</title>
        <authorList>
            <person name="Kolinko S."/>
            <person name="Richter M."/>
            <person name="Glockner F.O."/>
            <person name="Brachmann A."/>
            <person name="Schuler D."/>
        </authorList>
    </citation>
    <scope>NUCLEOTIDE SEQUENCE [LARGE SCALE GENOMIC DNA]</scope>
    <source>
        <strain evidence="6">TM-1</strain>
    </source>
</reference>
<dbReference type="Pfam" id="PF02361">
    <property type="entry name" value="CbiQ"/>
    <property type="match status" value="1"/>
</dbReference>